<evidence type="ECO:0000256" key="1">
    <source>
        <dbReference type="ARBA" id="ARBA00022723"/>
    </source>
</evidence>
<evidence type="ECO:0000256" key="5">
    <source>
        <dbReference type="PIRSR" id="PIRSR001359-2"/>
    </source>
</evidence>
<gene>
    <name evidence="7" type="primary">fba</name>
    <name evidence="7" type="ORF">E1I18_02330</name>
</gene>
<dbReference type="InterPro" id="IPR000771">
    <property type="entry name" value="FBA_II"/>
</dbReference>
<dbReference type="EMBL" id="SMDN01000007">
    <property type="protein sequence ID" value="TQC51498.1"/>
    <property type="molecule type" value="Genomic_DNA"/>
</dbReference>
<evidence type="ECO:0000313" key="7">
    <source>
        <dbReference type="EMBL" id="TQC51498.1"/>
    </source>
</evidence>
<dbReference type="SUPFAM" id="SSF51569">
    <property type="entry name" value="Aldolase"/>
    <property type="match status" value="1"/>
</dbReference>
<feature type="active site" description="Proton donor" evidence="4">
    <location>
        <position position="85"/>
    </location>
</feature>
<organism evidence="7 8">
    <name type="scientific">Mycoplasmopsis mucosicanis</name>
    <dbReference type="NCBI Taxonomy" id="458208"/>
    <lineage>
        <taxon>Bacteria</taxon>
        <taxon>Bacillati</taxon>
        <taxon>Mycoplasmatota</taxon>
        <taxon>Mycoplasmoidales</taxon>
        <taxon>Metamycoplasmataceae</taxon>
        <taxon>Mycoplasmopsis</taxon>
    </lineage>
</organism>
<feature type="binding site" evidence="6">
    <location>
        <position position="86"/>
    </location>
    <ligand>
        <name>Zn(2+)</name>
        <dbReference type="ChEBI" id="CHEBI:29105"/>
        <label>1</label>
        <note>catalytic</note>
    </ligand>
</feature>
<evidence type="ECO:0000313" key="8">
    <source>
        <dbReference type="Proteomes" id="UP000320801"/>
    </source>
</evidence>
<feature type="binding site" evidence="5">
    <location>
        <begin position="208"/>
        <end position="210"/>
    </location>
    <ligand>
        <name>dihydroxyacetone phosphate</name>
        <dbReference type="ChEBI" id="CHEBI:57642"/>
    </ligand>
</feature>
<reference evidence="7 8" key="1">
    <citation type="submission" date="2019-03" db="EMBL/GenBank/DDBJ databases">
        <title>Characterization of a novel Mycoplasma cynos real-time PCR assay.</title>
        <authorList>
            <person name="Tallmadge R.L."/>
            <person name="Mitchell P.K."/>
            <person name="Goodman L."/>
        </authorList>
    </citation>
    <scope>NUCLEOTIDE SEQUENCE [LARGE SCALE GENOMIC DNA]</scope>
    <source>
        <strain evidence="7 8">1642</strain>
    </source>
</reference>
<evidence type="ECO:0000256" key="6">
    <source>
        <dbReference type="PIRSR" id="PIRSR001359-3"/>
    </source>
</evidence>
<dbReference type="GO" id="GO:0004332">
    <property type="term" value="F:fructose-bisphosphate aldolase activity"/>
    <property type="evidence" value="ECO:0007669"/>
    <property type="project" value="UniProtKB-EC"/>
</dbReference>
<feature type="binding site" evidence="6">
    <location>
        <position position="178"/>
    </location>
    <ligand>
        <name>Zn(2+)</name>
        <dbReference type="ChEBI" id="CHEBI:29105"/>
        <label>1</label>
        <note>catalytic</note>
    </ligand>
</feature>
<dbReference type="EC" id="4.1.2.13" evidence="7"/>
<proteinExistence type="predicted"/>
<dbReference type="GO" id="GO:0008270">
    <property type="term" value="F:zinc ion binding"/>
    <property type="evidence" value="ECO:0007669"/>
    <property type="project" value="InterPro"/>
</dbReference>
<dbReference type="Gene3D" id="3.20.20.70">
    <property type="entry name" value="Aldolase class I"/>
    <property type="match status" value="1"/>
</dbReference>
<name>A0A507SQ90_9BACT</name>
<protein>
    <submittedName>
        <fullName evidence="7">Class II fructose-1,6-bisphosphate aldolase</fullName>
        <ecNumber evidence="7">4.1.2.13</ecNumber>
    </submittedName>
</protein>
<sequence>MKLINAKEMIAKAYKNKYAIPHININNLEWTKSILIVAQELKSPIILGASEGAIKYMGGYNVVSNMVQGLIKDLAITIPVVLHLDHGTYEGCLKAIDAGFSSIMFDGSKLNFDENYSKTSELVKIAHSKGVSIEAEVGEIGGEEDGIVGQGELASPEHAKKMSDLGIDMLAAGIGNIHGKYPTEWKSLNFTRLCELKEASSVGLVLHGGSGIPKDQIQKAISLGIAKINVNTELQLSFHNALREFIKSDKDLQGKNYDPRKLLANSIEAIKQTVREKILEFNSNNKA</sequence>
<comment type="cofactor">
    <cofactor evidence="6">
        <name>Zn(2+)</name>
        <dbReference type="ChEBI" id="CHEBI:29105"/>
    </cofactor>
    <text evidence="6">Binds 2 Zn(2+) ions per subunit. One is catalytic and the other provides a structural contribution.</text>
</comment>
<comment type="caution">
    <text evidence="7">The sequence shown here is derived from an EMBL/GenBank/DDBJ whole genome shotgun (WGS) entry which is preliminary data.</text>
</comment>
<dbReference type="Pfam" id="PF01116">
    <property type="entry name" value="F_bP_aldolase"/>
    <property type="match status" value="1"/>
</dbReference>
<dbReference type="PROSITE" id="PS00806">
    <property type="entry name" value="ALDOLASE_CLASS_II_2"/>
    <property type="match status" value="1"/>
</dbReference>
<feature type="binding site" evidence="6">
    <location>
        <position position="136"/>
    </location>
    <ligand>
        <name>Zn(2+)</name>
        <dbReference type="ChEBI" id="CHEBI:29105"/>
        <label>2</label>
    </ligand>
</feature>
<evidence type="ECO:0000256" key="3">
    <source>
        <dbReference type="ARBA" id="ARBA00023239"/>
    </source>
</evidence>
<feature type="binding site" evidence="5">
    <location>
        <begin position="229"/>
        <end position="232"/>
    </location>
    <ligand>
        <name>dihydroxyacetone phosphate</name>
        <dbReference type="ChEBI" id="CHEBI:57642"/>
    </ligand>
</feature>
<dbReference type="CDD" id="cd00947">
    <property type="entry name" value="TBP_aldolase_IIB"/>
    <property type="match status" value="1"/>
</dbReference>
<dbReference type="InterPro" id="IPR013785">
    <property type="entry name" value="Aldolase_TIM"/>
</dbReference>
<dbReference type="Proteomes" id="UP000320801">
    <property type="component" value="Unassembled WGS sequence"/>
</dbReference>
<keyword evidence="3 7" id="KW-0456">Lyase</keyword>
<dbReference type="OrthoDB" id="9803995at2"/>
<dbReference type="InterPro" id="IPR011289">
    <property type="entry name" value="Fruc_bis_ald_class-2"/>
</dbReference>
<keyword evidence="1 6" id="KW-0479">Metal-binding</keyword>
<evidence type="ECO:0000256" key="4">
    <source>
        <dbReference type="PIRSR" id="PIRSR001359-1"/>
    </source>
</evidence>
<dbReference type="AlphaFoldDB" id="A0A507SQ90"/>
<evidence type="ECO:0000256" key="2">
    <source>
        <dbReference type="ARBA" id="ARBA00022833"/>
    </source>
</evidence>
<dbReference type="PIRSF" id="PIRSF001359">
    <property type="entry name" value="F_bP_aldolase_II"/>
    <property type="match status" value="1"/>
</dbReference>
<dbReference type="InterPro" id="IPR050246">
    <property type="entry name" value="Class_II_FBP_aldolase"/>
</dbReference>
<dbReference type="NCBIfam" id="TIGR00167">
    <property type="entry name" value="cbbA"/>
    <property type="match status" value="1"/>
</dbReference>
<dbReference type="PANTHER" id="PTHR30304">
    <property type="entry name" value="D-TAGATOSE-1,6-BISPHOSPHATE ALDOLASE"/>
    <property type="match status" value="1"/>
</dbReference>
<dbReference type="GO" id="GO:0006096">
    <property type="term" value="P:glycolytic process"/>
    <property type="evidence" value="ECO:0007669"/>
    <property type="project" value="InterPro"/>
</dbReference>
<feature type="binding site" evidence="6">
    <location>
        <position position="207"/>
    </location>
    <ligand>
        <name>Zn(2+)</name>
        <dbReference type="ChEBI" id="CHEBI:29105"/>
        <label>1</label>
        <note>catalytic</note>
    </ligand>
</feature>
<dbReference type="PANTHER" id="PTHR30304:SF0">
    <property type="entry name" value="D-TAGATOSE-1,6-BISPHOSPHATE ALDOLASE SUBUNIT GATY-RELATED"/>
    <property type="match status" value="1"/>
</dbReference>
<keyword evidence="2 6" id="KW-0862">Zinc</keyword>
<feature type="binding site" evidence="6">
    <location>
        <position position="106"/>
    </location>
    <ligand>
        <name>Zn(2+)</name>
        <dbReference type="ChEBI" id="CHEBI:29105"/>
        <label>2</label>
    </ligand>
</feature>
<dbReference type="GO" id="GO:0030388">
    <property type="term" value="P:fructose 1,6-bisphosphate metabolic process"/>
    <property type="evidence" value="ECO:0007669"/>
    <property type="project" value="InterPro"/>
</dbReference>
<accession>A0A507SQ90</accession>
<keyword evidence="8" id="KW-1185">Reference proteome</keyword>
<dbReference type="RefSeq" id="WP_141483991.1">
    <property type="nucleotide sequence ID" value="NZ_SMDN01000007.1"/>
</dbReference>
<dbReference type="NCBIfam" id="TIGR01859">
    <property type="entry name" value="fruc_bis_ald"/>
    <property type="match status" value="1"/>
</dbReference>
<feature type="binding site" evidence="5">
    <location>
        <position position="179"/>
    </location>
    <ligand>
        <name>dihydroxyacetone phosphate</name>
        <dbReference type="ChEBI" id="CHEBI:57642"/>
    </ligand>
</feature>